<dbReference type="EMBL" id="MSTR01000007">
    <property type="protein sequence ID" value="ONN43106.1"/>
    <property type="molecule type" value="Genomic_DNA"/>
</dbReference>
<name>A0A1V2UIJ7_ENTMU</name>
<dbReference type="OrthoDB" id="2166499at2"/>
<keyword evidence="1" id="KW-0472">Membrane</keyword>
<proteinExistence type="predicted"/>
<evidence type="ECO:0000313" key="3">
    <source>
        <dbReference type="Proteomes" id="UP000189299"/>
    </source>
</evidence>
<keyword evidence="1" id="KW-1133">Transmembrane helix</keyword>
<reference evidence="2 3" key="1">
    <citation type="submission" date="2016-12" db="EMBL/GenBank/DDBJ databases">
        <authorList>
            <person name="Song W.-J."/>
            <person name="Kurnit D.M."/>
        </authorList>
    </citation>
    <scope>NUCLEOTIDE SEQUENCE [LARGE SCALE GENOMIC DNA]</scope>
    <source>
        <strain evidence="2 3">CGB1038-1_S1</strain>
    </source>
</reference>
<protein>
    <submittedName>
        <fullName evidence="2">Uncharacterized protein</fullName>
    </submittedName>
</protein>
<dbReference type="Proteomes" id="UP000189299">
    <property type="component" value="Unassembled WGS sequence"/>
</dbReference>
<gene>
    <name evidence="2" type="ORF">BTN92_08540</name>
</gene>
<evidence type="ECO:0000313" key="2">
    <source>
        <dbReference type="EMBL" id="ONN43106.1"/>
    </source>
</evidence>
<dbReference type="RefSeq" id="WP_077151605.1">
    <property type="nucleotide sequence ID" value="NZ_CABMMO010000007.1"/>
</dbReference>
<dbReference type="AlphaFoldDB" id="A0A1V2UIJ7"/>
<comment type="caution">
    <text evidence="2">The sequence shown here is derived from an EMBL/GenBank/DDBJ whole genome shotgun (WGS) entry which is preliminary data.</text>
</comment>
<feature type="transmembrane region" description="Helical" evidence="1">
    <location>
        <begin position="96"/>
        <end position="116"/>
    </location>
</feature>
<evidence type="ECO:0000256" key="1">
    <source>
        <dbReference type="SAM" id="Phobius"/>
    </source>
</evidence>
<organism evidence="2 3">
    <name type="scientific">Enterococcus mundtii</name>
    <dbReference type="NCBI Taxonomy" id="53346"/>
    <lineage>
        <taxon>Bacteria</taxon>
        <taxon>Bacillati</taxon>
        <taxon>Bacillota</taxon>
        <taxon>Bacilli</taxon>
        <taxon>Lactobacillales</taxon>
        <taxon>Enterococcaceae</taxon>
        <taxon>Enterococcus</taxon>
    </lineage>
</organism>
<keyword evidence="1" id="KW-0812">Transmembrane</keyword>
<sequence>MGNKKKQAIYDKQNQSYITYQSKKEMEKHHPDGNYLVIGEIEKNNKPPKKEGITKEVGEQQLTMYPIGTYAEKRFQTVGYIPCNDKEYIVVKGRKYHPFLFILIVLLLFFVGYYFFNQKTVTDIDPQAEDYLSQLKRPENIDDSKILIPGYGTFTLTKGSDTIDTVLFNPEDNPCFFKFTLTDKETGEILYESKLVAPGKGISPIKLTKVFTETGTQEAVLLFQTFDLEDTDIAYNSSNIDVKINVVD</sequence>
<accession>A0A1V2UIJ7</accession>